<sequence>YLAEFLRLEGRSEMHVCGSCGGEACFRCASCYNGPSFCQRCIVQAHRCMPFHRIEQWTGNFYVHISLKDLGLIVQLGRSPGETCTSPHPSGRQVVVIDTEGIHAVDVAFCGCHRVVDNYVQMLRFQWFPASTEFPRTAMTFQALCHFQLLSFMSKASAYEYYHTLEWLTDNMGVHCCPVSIDSFFSRLLNINIFARISTKFSYG</sequence>
<dbReference type="EMBL" id="JAUEPU010000005">
    <property type="protein sequence ID" value="KAK0502190.1"/>
    <property type="molecule type" value="Genomic_DNA"/>
</dbReference>
<reference evidence="2" key="1">
    <citation type="submission" date="2023-06" db="EMBL/GenBank/DDBJ databases">
        <authorList>
            <consortium name="Lawrence Berkeley National Laboratory"/>
            <person name="Ahrendt S."/>
            <person name="Sahu N."/>
            <person name="Indic B."/>
            <person name="Wong-Bajracharya J."/>
            <person name="Merenyi Z."/>
            <person name="Ke H.-M."/>
            <person name="Monk M."/>
            <person name="Kocsube S."/>
            <person name="Drula E."/>
            <person name="Lipzen A."/>
            <person name="Balint B."/>
            <person name="Henrissat B."/>
            <person name="Andreopoulos B."/>
            <person name="Martin F.M."/>
            <person name="Harder C.B."/>
            <person name="Rigling D."/>
            <person name="Ford K.L."/>
            <person name="Foster G.D."/>
            <person name="Pangilinan J."/>
            <person name="Papanicolaou A."/>
            <person name="Barry K."/>
            <person name="LaButti K."/>
            <person name="Viragh M."/>
            <person name="Koriabine M."/>
            <person name="Yan M."/>
            <person name="Riley R."/>
            <person name="Champramary S."/>
            <person name="Plett K.L."/>
            <person name="Tsai I.J."/>
            <person name="Slot J."/>
            <person name="Sipos G."/>
            <person name="Plett J."/>
            <person name="Nagy L.G."/>
            <person name="Grigoriev I.V."/>
        </authorList>
    </citation>
    <scope>NUCLEOTIDE SEQUENCE</scope>
    <source>
        <strain evidence="2">HWK02</strain>
    </source>
</reference>
<dbReference type="InterPro" id="IPR041457">
    <property type="entry name" value="CxC2_KDZ-assoc"/>
</dbReference>
<evidence type="ECO:0000313" key="3">
    <source>
        <dbReference type="Proteomes" id="UP001175228"/>
    </source>
</evidence>
<keyword evidence="3" id="KW-1185">Reference proteome</keyword>
<evidence type="ECO:0000313" key="2">
    <source>
        <dbReference type="EMBL" id="KAK0502190.1"/>
    </source>
</evidence>
<accession>A0AA39QHL2</accession>
<comment type="caution">
    <text evidence="2">The sequence shown here is derived from an EMBL/GenBank/DDBJ whole genome shotgun (WGS) entry which is preliminary data.</text>
</comment>
<evidence type="ECO:0000259" key="1">
    <source>
        <dbReference type="Pfam" id="PF18803"/>
    </source>
</evidence>
<protein>
    <recommendedName>
        <fullName evidence="1">CxC2-like cysteine cluster KDZ transposase-associated domain-containing protein</fullName>
    </recommendedName>
</protein>
<organism evidence="2 3">
    <name type="scientific">Armillaria luteobubalina</name>
    <dbReference type="NCBI Taxonomy" id="153913"/>
    <lineage>
        <taxon>Eukaryota</taxon>
        <taxon>Fungi</taxon>
        <taxon>Dikarya</taxon>
        <taxon>Basidiomycota</taxon>
        <taxon>Agaricomycotina</taxon>
        <taxon>Agaricomycetes</taxon>
        <taxon>Agaricomycetidae</taxon>
        <taxon>Agaricales</taxon>
        <taxon>Marasmiineae</taxon>
        <taxon>Physalacriaceae</taxon>
        <taxon>Armillaria</taxon>
    </lineage>
</organism>
<dbReference type="AlphaFoldDB" id="A0AA39QHL2"/>
<name>A0AA39QHL2_9AGAR</name>
<dbReference type="Proteomes" id="UP001175228">
    <property type="component" value="Unassembled WGS sequence"/>
</dbReference>
<proteinExistence type="predicted"/>
<feature type="domain" description="CxC2-like cysteine cluster KDZ transposase-associated" evidence="1">
    <location>
        <begin position="67"/>
        <end position="173"/>
    </location>
</feature>
<gene>
    <name evidence="2" type="ORF">EDD18DRAFT_1065605</name>
</gene>
<dbReference type="Pfam" id="PF18803">
    <property type="entry name" value="CxC2"/>
    <property type="match status" value="1"/>
</dbReference>
<feature type="non-terminal residue" evidence="2">
    <location>
        <position position="204"/>
    </location>
</feature>